<dbReference type="Gene3D" id="3.40.50.1820">
    <property type="entry name" value="alpha/beta hydrolase"/>
    <property type="match status" value="1"/>
</dbReference>
<feature type="active site" evidence="6">
    <location>
        <position position="191"/>
    </location>
</feature>
<dbReference type="EC" id="3.1.1.89" evidence="2"/>
<evidence type="ECO:0000313" key="8">
    <source>
        <dbReference type="EMBL" id="JAP94447.1"/>
    </source>
</evidence>
<dbReference type="PIRSF" id="PIRSF022950">
    <property type="entry name" value="PPase_methylesterase_euk"/>
    <property type="match status" value="1"/>
</dbReference>
<organism evidence="8">
    <name type="scientific">Trepomonas sp. PC1</name>
    <dbReference type="NCBI Taxonomy" id="1076344"/>
    <lineage>
        <taxon>Eukaryota</taxon>
        <taxon>Metamonada</taxon>
        <taxon>Diplomonadida</taxon>
        <taxon>Hexamitidae</taxon>
        <taxon>Hexamitinae</taxon>
        <taxon>Trepomonas</taxon>
    </lineage>
</organism>
<dbReference type="GO" id="GO:0051723">
    <property type="term" value="F:protein methylesterase activity"/>
    <property type="evidence" value="ECO:0007669"/>
    <property type="project" value="UniProtKB-EC"/>
</dbReference>
<dbReference type="InterPro" id="IPR029058">
    <property type="entry name" value="AB_hydrolase_fold"/>
</dbReference>
<reference evidence="8" key="1">
    <citation type="submission" date="2015-07" db="EMBL/GenBank/DDBJ databases">
        <title>Adaptation to a free-living lifestyle via gene acquisitions in the diplomonad Trepomonas sp. PC1.</title>
        <authorList>
            <person name="Xu F."/>
            <person name="Jerlstrom-Hultqvist J."/>
            <person name="Kolisko M."/>
            <person name="Simpson A.G.B."/>
            <person name="Roger A.J."/>
            <person name="Svard S.G."/>
            <person name="Andersson J.O."/>
        </authorList>
    </citation>
    <scope>NUCLEOTIDE SEQUENCE</scope>
    <source>
        <strain evidence="8">PC1</strain>
    </source>
</reference>
<feature type="active site" evidence="6">
    <location>
        <position position="313"/>
    </location>
</feature>
<keyword evidence="3" id="KW-0719">Serine esterase</keyword>
<gene>
    <name evidence="8" type="ORF">TPC1_12894</name>
</gene>
<dbReference type="PANTHER" id="PTHR14189">
    <property type="entry name" value="PROTEIN PHOSPHATASE METHYLESTERASE-1 RELATED"/>
    <property type="match status" value="1"/>
</dbReference>
<evidence type="ECO:0000256" key="4">
    <source>
        <dbReference type="ARBA" id="ARBA00022801"/>
    </source>
</evidence>
<accession>A0A146KD68</accession>
<proteinExistence type="inferred from homology"/>
<protein>
    <recommendedName>
        <fullName evidence="2">protein phosphatase methylesterase-1</fullName>
        <ecNumber evidence="2">3.1.1.89</ecNumber>
    </recommendedName>
</protein>
<evidence type="ECO:0000256" key="3">
    <source>
        <dbReference type="ARBA" id="ARBA00022487"/>
    </source>
</evidence>
<evidence type="ECO:0000256" key="2">
    <source>
        <dbReference type="ARBA" id="ARBA00013111"/>
    </source>
</evidence>
<evidence type="ECO:0000256" key="6">
    <source>
        <dbReference type="PIRSR" id="PIRSR022950-1"/>
    </source>
</evidence>
<dbReference type="AlphaFoldDB" id="A0A146KD68"/>
<comment type="catalytic activity">
    <reaction evidence="5">
        <text>[phosphatase 2A protein]-C-terminal L-leucine methyl ester + H2O = [phosphatase 2A protein]-C-terminal L-leucine + methanol + H(+)</text>
        <dbReference type="Rhea" id="RHEA:48548"/>
        <dbReference type="Rhea" id="RHEA-COMP:12134"/>
        <dbReference type="Rhea" id="RHEA-COMP:12135"/>
        <dbReference type="ChEBI" id="CHEBI:15377"/>
        <dbReference type="ChEBI" id="CHEBI:15378"/>
        <dbReference type="ChEBI" id="CHEBI:17790"/>
        <dbReference type="ChEBI" id="CHEBI:90516"/>
        <dbReference type="ChEBI" id="CHEBI:90517"/>
        <dbReference type="EC" id="3.1.1.89"/>
    </reaction>
</comment>
<comment type="similarity">
    <text evidence="1">Belongs to the AB hydrolase superfamily.</text>
</comment>
<sequence>MTCPFSIITSLCYINNNHCTTSMSGLFMKQNFETLDEDEPQVQQLAPQKQLQLDYSLPFKPYFDSKNIIKNAKDEEFCYYLKGDSYKNVAFVCIHGAGFSGLSFCQLAAGLQNDGLVVSIDLRHHGFSTQQGELSFDTLVGDLNELIPAILAKHCAEKLFNVVLVGHSLGGSLITAIQAEQLNILCLVTIDITEHTATASLPNMLSILQRRPSQYQSHEHLIQTYTRQRILVNNKAIKLQLQGLVDADNKVKCNLLTSQKFWKGWFTGLNERFVNHQAWKIILVSTLEKLDKEHEIAMMQGKIAVEVVPGCVHNLHEDNPAKVVFVLQEYLRKLHFTEKLWGTEMDFRQPLRADEKPDQIEQIKKMIE</sequence>
<feature type="domain" description="AB hydrolase-1" evidence="7">
    <location>
        <begin position="91"/>
        <end position="324"/>
    </location>
</feature>
<evidence type="ECO:0000256" key="5">
    <source>
        <dbReference type="ARBA" id="ARBA00049203"/>
    </source>
</evidence>
<dbReference type="Pfam" id="PF12697">
    <property type="entry name" value="Abhydrolase_6"/>
    <property type="match status" value="1"/>
</dbReference>
<feature type="non-terminal residue" evidence="8">
    <location>
        <position position="368"/>
    </location>
</feature>
<evidence type="ECO:0000259" key="7">
    <source>
        <dbReference type="Pfam" id="PF12697"/>
    </source>
</evidence>
<dbReference type="InterPro" id="IPR016812">
    <property type="entry name" value="PPase_methylesterase_euk"/>
</dbReference>
<evidence type="ECO:0000256" key="1">
    <source>
        <dbReference type="ARBA" id="ARBA00008645"/>
    </source>
</evidence>
<name>A0A146KD68_9EUKA</name>
<feature type="active site" evidence="6">
    <location>
        <position position="168"/>
    </location>
</feature>
<keyword evidence="4" id="KW-0378">Hydrolase</keyword>
<dbReference type="SUPFAM" id="SSF53474">
    <property type="entry name" value="alpha/beta-Hydrolases"/>
    <property type="match status" value="1"/>
</dbReference>
<dbReference type="InterPro" id="IPR000073">
    <property type="entry name" value="AB_hydrolase_1"/>
</dbReference>
<dbReference type="PANTHER" id="PTHR14189:SF0">
    <property type="entry name" value="PROTEIN PHOSPHATASE METHYLESTERASE 1"/>
    <property type="match status" value="1"/>
</dbReference>
<dbReference type="EMBL" id="GDID01002159">
    <property type="protein sequence ID" value="JAP94447.1"/>
    <property type="molecule type" value="Transcribed_RNA"/>
</dbReference>